<evidence type="ECO:0000313" key="1">
    <source>
        <dbReference type="EMBL" id="ONM09124.1"/>
    </source>
</evidence>
<accession>A0A1D6L3X2</accession>
<organism evidence="1">
    <name type="scientific">Zea mays</name>
    <name type="common">Maize</name>
    <dbReference type="NCBI Taxonomy" id="4577"/>
    <lineage>
        <taxon>Eukaryota</taxon>
        <taxon>Viridiplantae</taxon>
        <taxon>Streptophyta</taxon>
        <taxon>Embryophyta</taxon>
        <taxon>Tracheophyta</taxon>
        <taxon>Spermatophyta</taxon>
        <taxon>Magnoliopsida</taxon>
        <taxon>Liliopsida</taxon>
        <taxon>Poales</taxon>
        <taxon>Poaceae</taxon>
        <taxon>PACMAD clade</taxon>
        <taxon>Panicoideae</taxon>
        <taxon>Andropogonodae</taxon>
        <taxon>Andropogoneae</taxon>
        <taxon>Tripsacinae</taxon>
        <taxon>Zea</taxon>
    </lineage>
</organism>
<proteinExistence type="predicted"/>
<dbReference type="ExpressionAtlas" id="A0A1D6L3X2">
    <property type="expression patterns" value="baseline and differential"/>
</dbReference>
<name>A0A1D6L3X2_MAIZE</name>
<dbReference type="EMBL" id="CM007647">
    <property type="protein sequence ID" value="ONM09124.1"/>
    <property type="molecule type" value="Genomic_DNA"/>
</dbReference>
<protein>
    <submittedName>
        <fullName evidence="1">Pentatricopeptide repeat-containing protein mitochondrial</fullName>
    </submittedName>
</protein>
<dbReference type="AlphaFoldDB" id="A0A1D6L3X2"/>
<gene>
    <name evidence="1" type="ORF">ZEAMMB73_Zm00001d033992</name>
</gene>
<reference evidence="1" key="1">
    <citation type="submission" date="2015-12" db="EMBL/GenBank/DDBJ databases">
        <title>Update maize B73 reference genome by single molecule sequencing technologies.</title>
        <authorList>
            <consortium name="Maize Genome Sequencing Project"/>
            <person name="Ware D."/>
        </authorList>
    </citation>
    <scope>NUCLEOTIDE SEQUENCE [LARGE SCALE GENOMIC DNA]</scope>
    <source>
        <tissue evidence="1">Seedling</tissue>
    </source>
</reference>
<sequence>MRRRPGITGLQNVAATLNQLGLVGENMAKVGTDVMKKQRLGMVRSQLEKFACKHKVIHSPAFSSILKEKKT</sequence>